<dbReference type="GO" id="GO:0005524">
    <property type="term" value="F:ATP binding"/>
    <property type="evidence" value="ECO:0007669"/>
    <property type="project" value="UniProtKB-KW"/>
</dbReference>
<keyword evidence="10" id="KW-0067">ATP-binding</keyword>
<keyword evidence="10" id="KW-0378">Hydrolase</keyword>
<dbReference type="InterPro" id="IPR050250">
    <property type="entry name" value="Macrolide_Exporter_MacB"/>
</dbReference>
<dbReference type="InterPro" id="IPR003838">
    <property type="entry name" value="ABC3_permease_C"/>
</dbReference>
<dbReference type="RefSeq" id="WP_015459331.1">
    <property type="nucleotide sequence ID" value="NZ_MIPT01000001.1"/>
</dbReference>
<feature type="transmembrane region" description="Helical" evidence="7">
    <location>
        <begin position="277"/>
        <end position="302"/>
    </location>
</feature>
<dbReference type="Pfam" id="PF02687">
    <property type="entry name" value="FtsX"/>
    <property type="match status" value="1"/>
</dbReference>
<evidence type="ECO:0000256" key="6">
    <source>
        <dbReference type="ARBA" id="ARBA00038076"/>
    </source>
</evidence>
<dbReference type="GO" id="GO:0016787">
    <property type="term" value="F:hydrolase activity"/>
    <property type="evidence" value="ECO:0007669"/>
    <property type="project" value="UniProtKB-KW"/>
</dbReference>
<comment type="caution">
    <text evidence="10">The sequence shown here is derived from an EMBL/GenBank/DDBJ whole genome shotgun (WGS) entry which is preliminary data.</text>
</comment>
<dbReference type="GO" id="GO:0022857">
    <property type="term" value="F:transmembrane transporter activity"/>
    <property type="evidence" value="ECO:0007669"/>
    <property type="project" value="TreeGrafter"/>
</dbReference>
<keyword evidence="10" id="KW-0547">Nucleotide-binding</keyword>
<accession>A0A1S1H9A6</accession>
<keyword evidence="4 7" id="KW-1133">Transmembrane helix</keyword>
<comment type="subcellular location">
    <subcellularLocation>
        <location evidence="1">Cell membrane</location>
        <topology evidence="1">Multi-pass membrane protein</topology>
    </subcellularLocation>
</comment>
<name>A0A1S1H9A6_9SPHN</name>
<dbReference type="PANTHER" id="PTHR30572">
    <property type="entry name" value="MEMBRANE COMPONENT OF TRANSPORTER-RELATED"/>
    <property type="match status" value="1"/>
</dbReference>
<organism evidence="10 11">
    <name type="scientific">Edaphosphingomonas haloaromaticamans</name>
    <dbReference type="NCBI Taxonomy" id="653954"/>
    <lineage>
        <taxon>Bacteria</taxon>
        <taxon>Pseudomonadati</taxon>
        <taxon>Pseudomonadota</taxon>
        <taxon>Alphaproteobacteria</taxon>
        <taxon>Sphingomonadales</taxon>
        <taxon>Rhizorhabdaceae</taxon>
        <taxon>Edaphosphingomonas</taxon>
    </lineage>
</organism>
<dbReference type="OrthoDB" id="9770036at2"/>
<evidence type="ECO:0000256" key="3">
    <source>
        <dbReference type="ARBA" id="ARBA00022692"/>
    </source>
</evidence>
<evidence type="ECO:0000313" key="11">
    <source>
        <dbReference type="Proteomes" id="UP000179467"/>
    </source>
</evidence>
<sequence length="400" mass="41569">MTQRAPATSGIPLAEIIGEAFANLRVQGRRSALALLGILIGTASIVALLNIGHIAQLETLKLFRHLGVDTVQLQATPTGEMPPGFDPDVVAQLPARDPDVLRAVPIITGRASISAGRQTTDAGIVGMPPAFAATVGLAPRLGRLFRPIDNCSPVALVGKGTAEKLSAPGAELLPGAAIIVGNYGFTVIGILMPTALEAINPSDYNESVIVPLACSRRVVAGGVPNIVLAKLRPTADPDIVGQRLSAMLANPRSAIQVISARTYIKTMNAQKAVHSRMLAAVGAISLLVGGIGVMNVMLMGVMERRREIGLRAAIGATPRDLRTMFIVESATLAVAGGLFGALLGLLATYFVARSSGWTFSIAYYVLPLGTGVAGLVGLIFGLYPAITASRLKPIEALRAE</sequence>
<evidence type="ECO:0000259" key="9">
    <source>
        <dbReference type="Pfam" id="PF12704"/>
    </source>
</evidence>
<evidence type="ECO:0000256" key="7">
    <source>
        <dbReference type="SAM" id="Phobius"/>
    </source>
</evidence>
<feature type="transmembrane region" description="Helical" evidence="7">
    <location>
        <begin position="33"/>
        <end position="55"/>
    </location>
</feature>
<keyword evidence="3 7" id="KW-0812">Transmembrane</keyword>
<dbReference type="PANTHER" id="PTHR30572:SF4">
    <property type="entry name" value="ABC TRANSPORTER PERMEASE YTRF"/>
    <property type="match status" value="1"/>
</dbReference>
<dbReference type="EMBL" id="MIPT01000001">
    <property type="protein sequence ID" value="OHT18759.1"/>
    <property type="molecule type" value="Genomic_DNA"/>
</dbReference>
<keyword evidence="2" id="KW-1003">Cell membrane</keyword>
<keyword evidence="5 7" id="KW-0472">Membrane</keyword>
<comment type="similarity">
    <text evidence="6">Belongs to the ABC-4 integral membrane protein family.</text>
</comment>
<evidence type="ECO:0000256" key="5">
    <source>
        <dbReference type="ARBA" id="ARBA00023136"/>
    </source>
</evidence>
<evidence type="ECO:0000256" key="2">
    <source>
        <dbReference type="ARBA" id="ARBA00022475"/>
    </source>
</evidence>
<reference evidence="10 11" key="1">
    <citation type="submission" date="2016-09" db="EMBL/GenBank/DDBJ databases">
        <title>Metabolic pathway, cell adaptation mechanisms and a novel monoxygenase revealed through proteogenomic-transcription analysis of a Sphingomonas haloaromaticamans strain degrading the fungicide ortho-phenylphenol.</title>
        <authorList>
            <person name="Perruchon C."/>
            <person name="Papadopoulou E.S."/>
            <person name="Rousidou C."/>
            <person name="Vasileiadis S."/>
            <person name="Tanou G."/>
            <person name="Amoutzias G."/>
            <person name="Molassiotis A."/>
            <person name="Karpouzas D.G."/>
        </authorList>
    </citation>
    <scope>NUCLEOTIDE SEQUENCE [LARGE SCALE GENOMIC DNA]</scope>
    <source>
        <strain evidence="10 11">P3</strain>
    </source>
</reference>
<feature type="domain" description="MacB-like periplasmic core" evidence="9">
    <location>
        <begin position="31"/>
        <end position="245"/>
    </location>
</feature>
<evidence type="ECO:0000256" key="1">
    <source>
        <dbReference type="ARBA" id="ARBA00004651"/>
    </source>
</evidence>
<feature type="transmembrane region" description="Helical" evidence="7">
    <location>
        <begin position="323"/>
        <end position="349"/>
    </location>
</feature>
<dbReference type="GO" id="GO:0005886">
    <property type="term" value="C:plasma membrane"/>
    <property type="evidence" value="ECO:0007669"/>
    <property type="project" value="UniProtKB-SubCell"/>
</dbReference>
<proteinExistence type="inferred from homology"/>
<dbReference type="InterPro" id="IPR025857">
    <property type="entry name" value="MacB_PCD"/>
</dbReference>
<gene>
    <name evidence="10" type="primary">macB_3</name>
    <name evidence="10" type="ORF">BHE75_00735</name>
</gene>
<protein>
    <submittedName>
        <fullName evidence="10">Macrolide export ATP-binding/permease protein MacB</fullName>
        <ecNumber evidence="10">3.6.3.-</ecNumber>
    </submittedName>
</protein>
<dbReference type="AlphaFoldDB" id="A0A1S1H9A6"/>
<feature type="transmembrane region" description="Helical" evidence="7">
    <location>
        <begin position="361"/>
        <end position="383"/>
    </location>
</feature>
<evidence type="ECO:0000259" key="8">
    <source>
        <dbReference type="Pfam" id="PF02687"/>
    </source>
</evidence>
<keyword evidence="11" id="KW-1185">Reference proteome</keyword>
<evidence type="ECO:0000256" key="4">
    <source>
        <dbReference type="ARBA" id="ARBA00022989"/>
    </source>
</evidence>
<evidence type="ECO:0000313" key="10">
    <source>
        <dbReference type="EMBL" id="OHT18759.1"/>
    </source>
</evidence>
<dbReference type="EC" id="3.6.3.-" evidence="10"/>
<feature type="domain" description="ABC3 transporter permease C-terminal" evidence="8">
    <location>
        <begin position="281"/>
        <end position="393"/>
    </location>
</feature>
<dbReference type="Pfam" id="PF12704">
    <property type="entry name" value="MacB_PCD"/>
    <property type="match status" value="1"/>
</dbReference>
<dbReference type="Proteomes" id="UP000179467">
    <property type="component" value="Unassembled WGS sequence"/>
</dbReference>